<evidence type="ECO:0008006" key="3">
    <source>
        <dbReference type="Google" id="ProtNLM"/>
    </source>
</evidence>
<gene>
    <name evidence="1" type="ORF">F6A08_14550</name>
</gene>
<dbReference type="Proteomes" id="UP000478836">
    <property type="component" value="Unassembled WGS sequence"/>
</dbReference>
<dbReference type="GeneID" id="77477685"/>
<organism evidence="1 2">
    <name type="scientific">Microbacterium algeriense</name>
    <dbReference type="NCBI Taxonomy" id="2615184"/>
    <lineage>
        <taxon>Bacteria</taxon>
        <taxon>Bacillati</taxon>
        <taxon>Actinomycetota</taxon>
        <taxon>Actinomycetes</taxon>
        <taxon>Micrococcales</taxon>
        <taxon>Microbacteriaceae</taxon>
        <taxon>Microbacterium</taxon>
    </lineage>
</organism>
<evidence type="ECO:0000313" key="2">
    <source>
        <dbReference type="Proteomes" id="UP000478836"/>
    </source>
</evidence>
<protein>
    <recommendedName>
        <fullName evidence="3">Asp23/Gls24 family envelope stress response protein</fullName>
    </recommendedName>
</protein>
<dbReference type="EMBL" id="WAAO01000003">
    <property type="protein sequence ID" value="KAB1862253.1"/>
    <property type="molecule type" value="Genomic_DNA"/>
</dbReference>
<dbReference type="RefSeq" id="WP_151459830.1">
    <property type="nucleotide sequence ID" value="NZ_WAAO01000003.1"/>
</dbReference>
<keyword evidence="2" id="KW-1185">Reference proteome</keyword>
<name>A0ABQ6V2H2_9MICO</name>
<accession>A0ABQ6V2H2</accession>
<sequence>MTTTEQAVLAAEIEGAVRATAGVSAVYRSASVISHLLRAGAAALGVRPEDEPLVSVAETEVGVAVEASIGVESHTRSGDTLRAVRAAVDAVLERQGVRRESLTLTVVHVHAAAPEPVV</sequence>
<reference evidence="2" key="1">
    <citation type="submission" date="2019-09" db="EMBL/GenBank/DDBJ databases">
        <title>Whole genome sequencing of Microbacterium maritypicum.</title>
        <authorList>
            <person name="Lenchi N."/>
        </authorList>
    </citation>
    <scope>NUCLEOTIDE SEQUENCE [LARGE SCALE GENOMIC DNA]</scope>
    <source>
        <strain evidence="2">G1</strain>
    </source>
</reference>
<comment type="caution">
    <text evidence="1">The sequence shown here is derived from an EMBL/GenBank/DDBJ whole genome shotgun (WGS) entry which is preliminary data.</text>
</comment>
<evidence type="ECO:0000313" key="1">
    <source>
        <dbReference type="EMBL" id="KAB1862253.1"/>
    </source>
</evidence>
<proteinExistence type="predicted"/>